<dbReference type="PANTHER" id="PTHR34374">
    <property type="entry name" value="LARGE RIBOSOMAL RNA SUBUNIT ACCUMULATION PROTEIN YCED HOMOLOG 1, CHLOROPLASTIC"/>
    <property type="match status" value="1"/>
</dbReference>
<accession>A0A7C4EPU6</accession>
<dbReference type="Pfam" id="PF02620">
    <property type="entry name" value="YceD"/>
    <property type="match status" value="1"/>
</dbReference>
<dbReference type="PANTHER" id="PTHR34374:SF1">
    <property type="entry name" value="LARGE RIBOSOMAL RNA SUBUNIT ACCUMULATION PROTEIN YCED HOMOLOG 1, CHLOROPLASTIC"/>
    <property type="match status" value="1"/>
</dbReference>
<name>A0A7C4EPU6_9BACT</name>
<protein>
    <submittedName>
        <fullName evidence="1">DUF177 domain-containing protein</fullName>
    </submittedName>
</protein>
<reference evidence="1" key="1">
    <citation type="journal article" date="2020" name="mSystems">
        <title>Genome- and Community-Level Interaction Insights into Carbon Utilization and Element Cycling Functions of Hydrothermarchaeota in Hydrothermal Sediment.</title>
        <authorList>
            <person name="Zhou Z."/>
            <person name="Liu Y."/>
            <person name="Xu W."/>
            <person name="Pan J."/>
            <person name="Luo Z.H."/>
            <person name="Li M."/>
        </authorList>
    </citation>
    <scope>NUCLEOTIDE SEQUENCE [LARGE SCALE GENOMIC DNA]</scope>
    <source>
        <strain evidence="1">SpSt-788</strain>
    </source>
</reference>
<dbReference type="InterPro" id="IPR003772">
    <property type="entry name" value="YceD"/>
</dbReference>
<dbReference type="EMBL" id="DTHO01000075">
    <property type="protein sequence ID" value="HGH00191.1"/>
    <property type="molecule type" value="Genomic_DNA"/>
</dbReference>
<sequence length="172" mass="19909">MKIEIFDIPEEGLDIELDETPEVEGVKITQSFKAFLRIEKKAHEVFVDGLVTGEIELQCSRCLREFRQPIRSLVKVIYHPVEELNKEELVELKSEEMDIDFYKEGYIDTKDIIRDQILLNIPMKPLCSEDCKGICPVCGTDLNEFTCECEKKEIDPRLASLQILLRRMKADG</sequence>
<dbReference type="AlphaFoldDB" id="A0A7C4EPU6"/>
<comment type="caution">
    <text evidence="1">The sequence shown here is derived from an EMBL/GenBank/DDBJ whole genome shotgun (WGS) entry which is preliminary data.</text>
</comment>
<organism evidence="1">
    <name type="scientific">Thermodesulfovibrio aggregans</name>
    <dbReference type="NCBI Taxonomy" id="86166"/>
    <lineage>
        <taxon>Bacteria</taxon>
        <taxon>Pseudomonadati</taxon>
        <taxon>Nitrospirota</taxon>
        <taxon>Thermodesulfovibrionia</taxon>
        <taxon>Thermodesulfovibrionales</taxon>
        <taxon>Thermodesulfovibrionaceae</taxon>
        <taxon>Thermodesulfovibrio</taxon>
    </lineage>
</organism>
<gene>
    <name evidence="1" type="ORF">ENV75_07090</name>
</gene>
<evidence type="ECO:0000313" key="1">
    <source>
        <dbReference type="EMBL" id="HGH00191.1"/>
    </source>
</evidence>
<proteinExistence type="predicted"/>